<keyword evidence="1" id="KW-0808">Transferase</keyword>
<comment type="caution">
    <text evidence="1">The sequence shown here is derived from an EMBL/GenBank/DDBJ whole genome shotgun (WGS) entry which is preliminary data.</text>
</comment>
<gene>
    <name evidence="1" type="ORF">FVP60_07970</name>
</gene>
<dbReference type="OrthoDB" id="572586at2"/>
<evidence type="ECO:0000313" key="1">
    <source>
        <dbReference type="EMBL" id="TXK04603.1"/>
    </source>
</evidence>
<dbReference type="RefSeq" id="WP_147825738.1">
    <property type="nucleotide sequence ID" value="NZ_BAAARG010000002.1"/>
</dbReference>
<dbReference type="AlphaFoldDB" id="A0A5C8HQ71"/>
<sequence length="209" mass="22867">MRLPITPANTLLRELRGELRQLYPAGRIVVAIDGIDAQAVDAFASQFVQIIEEDNVAAFHARLRDFHLSRADQAERGVIVDEDAVRRALIDPFRSGALDSATSGFQLGTWDANRDAPLESRWVTAPADAVLVLSGTGVLAPELRGLANWSIWLETAENALAHRPGRTAERPYTDAEFAYLKNAKPAGVASVMVDNTNPAVPTQIYRDFC</sequence>
<name>A0A5C8HQ71_9MICO</name>
<reference evidence="1 2" key="1">
    <citation type="submission" date="2019-08" db="EMBL/GenBank/DDBJ databases">
        <authorList>
            <person name="Dong K."/>
        </authorList>
    </citation>
    <scope>NUCLEOTIDE SEQUENCE [LARGE SCALE GENOMIC DNA]</scope>
    <source>
        <strain evidence="1 2">M4-8</strain>
    </source>
</reference>
<keyword evidence="1" id="KW-0418">Kinase</keyword>
<evidence type="ECO:0000313" key="2">
    <source>
        <dbReference type="Proteomes" id="UP000321196"/>
    </source>
</evidence>
<proteinExistence type="predicted"/>
<dbReference type="Gene3D" id="3.40.50.300">
    <property type="entry name" value="P-loop containing nucleotide triphosphate hydrolases"/>
    <property type="match status" value="1"/>
</dbReference>
<dbReference type="GO" id="GO:0016301">
    <property type="term" value="F:kinase activity"/>
    <property type="evidence" value="ECO:0007669"/>
    <property type="project" value="UniProtKB-KW"/>
</dbReference>
<accession>A0A5C8HQ71</accession>
<organism evidence="1 2">
    <name type="scientific">Microbacterium mitrae</name>
    <dbReference type="NCBI Taxonomy" id="664640"/>
    <lineage>
        <taxon>Bacteria</taxon>
        <taxon>Bacillati</taxon>
        <taxon>Actinomycetota</taxon>
        <taxon>Actinomycetes</taxon>
        <taxon>Micrococcales</taxon>
        <taxon>Microbacteriaceae</taxon>
        <taxon>Microbacterium</taxon>
    </lineage>
</organism>
<dbReference type="EMBL" id="VRSW01000002">
    <property type="protein sequence ID" value="TXK04603.1"/>
    <property type="molecule type" value="Genomic_DNA"/>
</dbReference>
<keyword evidence="2" id="KW-1185">Reference proteome</keyword>
<dbReference type="InterPro" id="IPR027417">
    <property type="entry name" value="P-loop_NTPase"/>
</dbReference>
<protein>
    <submittedName>
        <fullName evidence="1">Uridine kinase</fullName>
    </submittedName>
</protein>
<dbReference type="Proteomes" id="UP000321196">
    <property type="component" value="Unassembled WGS sequence"/>
</dbReference>